<dbReference type="RefSeq" id="XP_026607809.1">
    <property type="nucleotide sequence ID" value="XM_026744646.1"/>
</dbReference>
<proteinExistence type="predicted"/>
<reference evidence="1 2" key="1">
    <citation type="journal article" date="2018" name="IMA Fungus">
        <title>IMA Genome-F 9: Draft genome sequence of Annulohypoxylon stygium, Aspergillus mulundensis, Berkeleyomyces basicola (syn. Thielaviopsis basicola), Ceratocystis smalleyi, two Cercospora beticola strains, Coleophoma cylindrospora, Fusarium fracticaudum, Phialophora cf. hyalina, and Morchella septimelata.</title>
        <authorList>
            <person name="Wingfield B.D."/>
            <person name="Bills G.F."/>
            <person name="Dong Y."/>
            <person name="Huang W."/>
            <person name="Nel W.J."/>
            <person name="Swalarsk-Parry B.S."/>
            <person name="Vaghefi N."/>
            <person name="Wilken P.M."/>
            <person name="An Z."/>
            <person name="de Beer Z.W."/>
            <person name="De Vos L."/>
            <person name="Chen L."/>
            <person name="Duong T.A."/>
            <person name="Gao Y."/>
            <person name="Hammerbacher A."/>
            <person name="Kikkert J.R."/>
            <person name="Li Y."/>
            <person name="Li H."/>
            <person name="Li K."/>
            <person name="Li Q."/>
            <person name="Liu X."/>
            <person name="Ma X."/>
            <person name="Naidoo K."/>
            <person name="Pethybridge S.J."/>
            <person name="Sun J."/>
            <person name="Steenkamp E.T."/>
            <person name="van der Nest M.A."/>
            <person name="van Wyk S."/>
            <person name="Wingfield M.J."/>
            <person name="Xiong C."/>
            <person name="Yue Q."/>
            <person name="Zhang X."/>
        </authorList>
    </citation>
    <scope>NUCLEOTIDE SEQUENCE [LARGE SCALE GENOMIC DNA]</scope>
    <source>
        <strain evidence="1 2">DSM 5745</strain>
    </source>
</reference>
<evidence type="ECO:0000313" key="2">
    <source>
        <dbReference type="Proteomes" id="UP000256690"/>
    </source>
</evidence>
<comment type="caution">
    <text evidence="1">The sequence shown here is derived from an EMBL/GenBank/DDBJ whole genome shotgun (WGS) entry which is preliminary data.</text>
</comment>
<name>A0A3D8SX08_9EURO</name>
<dbReference type="AlphaFoldDB" id="A0A3D8SX08"/>
<protein>
    <submittedName>
        <fullName evidence="1">Uncharacterized protein</fullName>
    </submittedName>
</protein>
<evidence type="ECO:0000313" key="1">
    <source>
        <dbReference type="EMBL" id="RDW90855.1"/>
    </source>
</evidence>
<dbReference type="Proteomes" id="UP000256690">
    <property type="component" value="Unassembled WGS sequence"/>
</dbReference>
<sequence>MVIVGNFTAWNAQSARIGVCANHAANKVQAPVSNCLTLTSLASWTFGLYKKSTAKQ</sequence>
<accession>A0A3D8SX08</accession>
<dbReference type="GeneID" id="38113000"/>
<keyword evidence="2" id="KW-1185">Reference proteome</keyword>
<organism evidence="1 2">
    <name type="scientific">Aspergillus mulundensis</name>
    <dbReference type="NCBI Taxonomy" id="1810919"/>
    <lineage>
        <taxon>Eukaryota</taxon>
        <taxon>Fungi</taxon>
        <taxon>Dikarya</taxon>
        <taxon>Ascomycota</taxon>
        <taxon>Pezizomycotina</taxon>
        <taxon>Eurotiomycetes</taxon>
        <taxon>Eurotiomycetidae</taxon>
        <taxon>Eurotiales</taxon>
        <taxon>Aspergillaceae</taxon>
        <taxon>Aspergillus</taxon>
        <taxon>Aspergillus subgen. Nidulantes</taxon>
    </lineage>
</organism>
<gene>
    <name evidence="1" type="ORF">DSM5745_02630</name>
</gene>
<dbReference type="EMBL" id="PVWQ01000002">
    <property type="protein sequence ID" value="RDW90855.1"/>
    <property type="molecule type" value="Genomic_DNA"/>
</dbReference>